<evidence type="ECO:0000256" key="3">
    <source>
        <dbReference type="ARBA" id="ARBA00022729"/>
    </source>
</evidence>
<dbReference type="InterPro" id="IPR011677">
    <property type="entry name" value="TCTN1-3_dom"/>
</dbReference>
<organism evidence="8 9">
    <name type="scientific">Malurus cyaneus samueli</name>
    <dbReference type="NCBI Taxonomy" id="2593467"/>
    <lineage>
        <taxon>Eukaryota</taxon>
        <taxon>Metazoa</taxon>
        <taxon>Chordata</taxon>
        <taxon>Craniata</taxon>
        <taxon>Vertebrata</taxon>
        <taxon>Euteleostomi</taxon>
        <taxon>Archelosauria</taxon>
        <taxon>Archosauria</taxon>
        <taxon>Dinosauria</taxon>
        <taxon>Saurischia</taxon>
        <taxon>Theropoda</taxon>
        <taxon>Coelurosauria</taxon>
        <taxon>Aves</taxon>
        <taxon>Neognathae</taxon>
        <taxon>Neoaves</taxon>
        <taxon>Telluraves</taxon>
        <taxon>Australaves</taxon>
        <taxon>Passeriformes</taxon>
        <taxon>Meliphagoidea</taxon>
        <taxon>Maluridae</taxon>
        <taxon>Malurus</taxon>
    </lineage>
</organism>
<keyword evidence="5" id="KW-0325">Glycoprotein</keyword>
<keyword evidence="4" id="KW-0970">Cilium biogenesis/degradation</keyword>
<sequence length="491" mass="53627">NYVGTSRRYIPGPFLVSISAAVAKLCVCDLLVAQCDVNCCCDPDCSAEDFSLFTSCSVPVVTGDSHLCSQKAAVYSLDVEANPPERIFKIIDQVNPSIFCIHATNYKQALYLKSPEIPTPENFDRLLNEFGGATFSAEPDTWNLDTDAQNPYGVPVQTEDAFLRLPSPVVSSWCSDVNPAGWKMHLNPVFICFLSVFQVNITVQSIVVQSLNGMRTLLSSSDVLRLPMVLGELCINAVLGVNYHITYTDTGEIIEAAAAFVLGAISKEALSIEQSFEISFTQENTQPVLLSGNPGYVVGLPVRAGFRSSKHSQLTILHSTSTQDCLAAQGARAPVLFGYNMISGCKLRITAAMKCQPLAQTLLDVLKGQSFPEYVASFGNSQAQDVLDWVPITQLHISEQVKSSCQIPVSLEIEVKWTKYGSLVNPQARIVNVTATITSSTLKQLPPGRERIIPIMSSVVFTDISLPAEPGYKAWPTINIKLPFDFFYPFV</sequence>
<accession>A0A8C5UGA4</accession>
<protein>
    <submittedName>
        <fullName evidence="8">Tectonic family member 1</fullName>
    </submittedName>
</protein>
<dbReference type="Pfam" id="PF25752">
    <property type="entry name" value="DUF1619_N"/>
    <property type="match status" value="1"/>
</dbReference>
<dbReference type="GO" id="GO:1904491">
    <property type="term" value="P:protein localization to ciliary transition zone"/>
    <property type="evidence" value="ECO:0007669"/>
    <property type="project" value="TreeGrafter"/>
</dbReference>
<evidence type="ECO:0000256" key="5">
    <source>
        <dbReference type="ARBA" id="ARBA00023180"/>
    </source>
</evidence>
<feature type="domain" description="Tectonic-1-3" evidence="6">
    <location>
        <begin position="152"/>
        <end position="282"/>
    </location>
</feature>
<evidence type="ECO:0000313" key="9">
    <source>
        <dbReference type="Proteomes" id="UP000694560"/>
    </source>
</evidence>
<dbReference type="InterPro" id="IPR040354">
    <property type="entry name" value="TCTN1-3"/>
</dbReference>
<evidence type="ECO:0000313" key="8">
    <source>
        <dbReference type="Ensembl" id="ENSMCSP00000021505.1"/>
    </source>
</evidence>
<dbReference type="AlphaFoldDB" id="A0A8C5UGA4"/>
<keyword evidence="9" id="KW-1185">Reference proteome</keyword>
<reference evidence="8" key="1">
    <citation type="submission" date="2025-08" db="UniProtKB">
        <authorList>
            <consortium name="Ensembl"/>
        </authorList>
    </citation>
    <scope>IDENTIFICATION</scope>
</reference>
<dbReference type="OrthoDB" id="2104337at2759"/>
<reference evidence="8" key="2">
    <citation type="submission" date="2025-09" db="UniProtKB">
        <authorList>
            <consortium name="Ensembl"/>
        </authorList>
    </citation>
    <scope>IDENTIFICATION</scope>
</reference>
<dbReference type="GO" id="GO:0036038">
    <property type="term" value="C:MKS complex"/>
    <property type="evidence" value="ECO:0007669"/>
    <property type="project" value="TreeGrafter"/>
</dbReference>
<evidence type="ECO:0000256" key="1">
    <source>
        <dbReference type="ARBA" id="ARBA00007633"/>
    </source>
</evidence>
<proteinExistence type="inferred from homology"/>
<evidence type="ECO:0000259" key="7">
    <source>
        <dbReference type="Pfam" id="PF25752"/>
    </source>
</evidence>
<feature type="domain" description="Tectonic-1-3" evidence="6">
    <location>
        <begin position="292"/>
        <end position="462"/>
    </location>
</feature>
<keyword evidence="3" id="KW-0732">Signal</keyword>
<dbReference type="InterPro" id="IPR057724">
    <property type="entry name" value="TCTN1-3_N"/>
</dbReference>
<dbReference type="Ensembl" id="ENSMCST00000022054.1">
    <property type="protein sequence ID" value="ENSMCSP00000021505.1"/>
    <property type="gene ID" value="ENSMCSG00000014991.1"/>
</dbReference>
<dbReference type="GO" id="GO:0060271">
    <property type="term" value="P:cilium assembly"/>
    <property type="evidence" value="ECO:0007669"/>
    <property type="project" value="TreeGrafter"/>
</dbReference>
<feature type="domain" description="Tectonic-1-3 N-terminal" evidence="7">
    <location>
        <begin position="21"/>
        <end position="122"/>
    </location>
</feature>
<dbReference type="PANTHER" id="PTHR14611">
    <property type="entry name" value="TECTONIC FAMILY MEMBER"/>
    <property type="match status" value="1"/>
</dbReference>
<dbReference type="Pfam" id="PF07773">
    <property type="entry name" value="TCTN_DUF1619"/>
    <property type="match status" value="2"/>
</dbReference>
<evidence type="ECO:0000256" key="2">
    <source>
        <dbReference type="ARBA" id="ARBA00011495"/>
    </source>
</evidence>
<comment type="subunit">
    <text evidence="2">Part of the tectonic-like complex (also named B9 complex).</text>
</comment>
<comment type="similarity">
    <text evidence="1">Belongs to the tectonic family.</text>
</comment>
<evidence type="ECO:0000259" key="6">
    <source>
        <dbReference type="Pfam" id="PF07773"/>
    </source>
</evidence>
<name>A0A8C5UGA4_9PASS</name>
<evidence type="ECO:0000256" key="4">
    <source>
        <dbReference type="ARBA" id="ARBA00022794"/>
    </source>
</evidence>
<dbReference type="Proteomes" id="UP000694560">
    <property type="component" value="Unplaced"/>
</dbReference>
<dbReference type="PANTHER" id="PTHR14611:SF1">
    <property type="entry name" value="TECTONIC-1"/>
    <property type="match status" value="1"/>
</dbReference>